<gene>
    <name evidence="5" type="ORF">H072_7497</name>
</gene>
<protein>
    <submittedName>
        <fullName evidence="5">Uncharacterized protein</fullName>
    </submittedName>
</protein>
<reference evidence="5 6" key="1">
    <citation type="journal article" date="2013" name="PLoS Genet.">
        <title>Genomic mechanisms accounting for the adaptation to parasitism in nematode-trapping fungi.</title>
        <authorList>
            <person name="Meerupati T."/>
            <person name="Andersson K.M."/>
            <person name="Friman E."/>
            <person name="Kumar D."/>
            <person name="Tunlid A."/>
            <person name="Ahren D."/>
        </authorList>
    </citation>
    <scope>NUCLEOTIDE SEQUENCE [LARGE SCALE GENOMIC DNA]</scope>
    <source>
        <strain evidence="5 6">CBS 200.50</strain>
    </source>
</reference>
<keyword evidence="3" id="KW-0539">Nucleus</keyword>
<evidence type="ECO:0000256" key="2">
    <source>
        <dbReference type="ARBA" id="ARBA00023163"/>
    </source>
</evidence>
<feature type="region of interest" description="Disordered" evidence="4">
    <location>
        <begin position="1"/>
        <end position="131"/>
    </location>
</feature>
<dbReference type="PANTHER" id="PTHR15052">
    <property type="entry name" value="RNA POLYMERASE III TRANSCRIPTION INITIATION FACTOR COMPLEX SUBUNIT"/>
    <property type="match status" value="1"/>
</dbReference>
<dbReference type="OMA" id="HDIREPG"/>
<accession>S8ACE9</accession>
<evidence type="ECO:0000313" key="6">
    <source>
        <dbReference type="Proteomes" id="UP000015100"/>
    </source>
</evidence>
<dbReference type="eggNOG" id="ENOG502S1WJ">
    <property type="taxonomic scope" value="Eukaryota"/>
</dbReference>
<evidence type="ECO:0000313" key="5">
    <source>
        <dbReference type="EMBL" id="EPS38756.1"/>
    </source>
</evidence>
<sequence length="703" mass="77646">MASNAASTRPKRRAVAQRKPIIVDDDAFSSDDSQGQRARRRPVLGAEALDDSDEFEPQPDDGGVKDFDELVSNSKSSRRRRSGPAPDDASPDEASLDEDEGSDLDGEPNGAPSTPTRQTARVLRKKKGKSWNTPVALHRRMIRRMKDISYWGDHEVDPTALERKEAARPFIYDISAPSRKNTGKVSYFDFEKEAQDLAKDVYIENARSSQELLPLARTSDAPEIAKYFWQFPKRPLSILLGPFTNTGQQKKFQLKMYDSVDLRSPELFPDKNGWVIHTGNEVQSIDWATRQSGPTQFLAIGTKFQEAKPAINNLPPGFAPCVCPSQIQIWRIPITTPDSQPKPSPSIDHTLLTDWGAPTGIKWRPGNAPIQEPGTIGHLVALFEDGQARLIQVQEHSDSATPSTSSPIFKLTNPMLTLYLEDTIFTVFTWINHHTLAFGCANGSVALYDLNTIVPGKEHLPKSYYSIAASYISSICSLAPSFPHLIATYSMDGSFNIHDIREPGTSNTLVHRSRTVAMSPPIAWSEMAQSLCYPEDLSGVLCMGIRKAKKSGGFLCTNNPGDTIASSTGGGNGLHPFLLNGGRDGKVRIVNLIRKYFYSKCQAMQQVWFQLEYAASSEMYRMLDGFKPEMVVHRNRVSVGLPFYPYQTNITKVCWNNNRGYGTWAAAGTGCGIVRVEDVSLDVGEGVAGEDDEGDSDVEMGVD</sequence>
<dbReference type="GO" id="GO:0005634">
    <property type="term" value="C:nucleus"/>
    <property type="evidence" value="ECO:0007669"/>
    <property type="project" value="UniProtKB-SubCell"/>
</dbReference>
<dbReference type="SUPFAM" id="SSF50978">
    <property type="entry name" value="WD40 repeat-like"/>
    <property type="match status" value="1"/>
</dbReference>
<name>S8ACE9_DACHA</name>
<keyword evidence="6" id="KW-1185">Reference proteome</keyword>
<organism evidence="5 6">
    <name type="scientific">Dactylellina haptotyla (strain CBS 200.50)</name>
    <name type="common">Nematode-trapping fungus</name>
    <name type="synonym">Monacrosporium haptotylum</name>
    <dbReference type="NCBI Taxonomy" id="1284197"/>
    <lineage>
        <taxon>Eukaryota</taxon>
        <taxon>Fungi</taxon>
        <taxon>Dikarya</taxon>
        <taxon>Ascomycota</taxon>
        <taxon>Pezizomycotina</taxon>
        <taxon>Orbiliomycetes</taxon>
        <taxon>Orbiliales</taxon>
        <taxon>Orbiliaceae</taxon>
        <taxon>Dactylellina</taxon>
    </lineage>
</organism>
<evidence type="ECO:0000256" key="3">
    <source>
        <dbReference type="ARBA" id="ARBA00023242"/>
    </source>
</evidence>
<reference evidence="6" key="2">
    <citation type="submission" date="2013-04" db="EMBL/GenBank/DDBJ databases">
        <title>Genomic mechanisms accounting for the adaptation to parasitism in nematode-trapping fungi.</title>
        <authorList>
            <person name="Ahren D.G."/>
        </authorList>
    </citation>
    <scope>NUCLEOTIDE SEQUENCE [LARGE SCALE GENOMIC DNA]</scope>
    <source>
        <strain evidence="6">CBS 200.50</strain>
    </source>
</reference>
<proteinExistence type="predicted"/>
<feature type="compositionally biased region" description="Acidic residues" evidence="4">
    <location>
        <begin position="48"/>
        <end position="59"/>
    </location>
</feature>
<dbReference type="Gene3D" id="2.130.10.10">
    <property type="entry name" value="YVTN repeat-like/Quinoprotein amine dehydrogenase"/>
    <property type="match status" value="1"/>
</dbReference>
<dbReference type="AlphaFoldDB" id="S8ACE9"/>
<dbReference type="HOGENOM" id="CLU_398490_0_0_1"/>
<dbReference type="InterPro" id="IPR052416">
    <property type="entry name" value="GTF3C_component"/>
</dbReference>
<dbReference type="Proteomes" id="UP000015100">
    <property type="component" value="Unassembled WGS sequence"/>
</dbReference>
<dbReference type="InterPro" id="IPR036322">
    <property type="entry name" value="WD40_repeat_dom_sf"/>
</dbReference>
<dbReference type="GO" id="GO:0006383">
    <property type="term" value="P:transcription by RNA polymerase III"/>
    <property type="evidence" value="ECO:0007669"/>
    <property type="project" value="TreeGrafter"/>
</dbReference>
<feature type="compositionally biased region" description="Acidic residues" evidence="4">
    <location>
        <begin position="89"/>
        <end position="106"/>
    </location>
</feature>
<dbReference type="PANTHER" id="PTHR15052:SF2">
    <property type="entry name" value="GENERAL TRANSCRIPTION FACTOR 3C POLYPEPTIDE 2"/>
    <property type="match status" value="1"/>
</dbReference>
<evidence type="ECO:0000256" key="1">
    <source>
        <dbReference type="ARBA" id="ARBA00004123"/>
    </source>
</evidence>
<evidence type="ECO:0000256" key="4">
    <source>
        <dbReference type="SAM" id="MobiDB-lite"/>
    </source>
</evidence>
<dbReference type="GO" id="GO:0000127">
    <property type="term" value="C:transcription factor TFIIIC complex"/>
    <property type="evidence" value="ECO:0007669"/>
    <property type="project" value="TreeGrafter"/>
</dbReference>
<dbReference type="InterPro" id="IPR015943">
    <property type="entry name" value="WD40/YVTN_repeat-like_dom_sf"/>
</dbReference>
<dbReference type="STRING" id="1284197.S8ACE9"/>
<keyword evidence="2" id="KW-0804">Transcription</keyword>
<dbReference type="EMBL" id="AQGS01000531">
    <property type="protein sequence ID" value="EPS38756.1"/>
    <property type="molecule type" value="Genomic_DNA"/>
</dbReference>
<dbReference type="OrthoDB" id="4703at2759"/>
<comment type="caution">
    <text evidence="5">The sequence shown here is derived from an EMBL/GenBank/DDBJ whole genome shotgun (WGS) entry which is preliminary data.</text>
</comment>
<comment type="subcellular location">
    <subcellularLocation>
        <location evidence="1">Nucleus</location>
    </subcellularLocation>
</comment>